<sequence>MAMIVLVWPIFVLAGKQQQVHSLGAIKVLYLSRMLSPFKTPPHFIKKFL</sequence>
<dbReference type="EMBL" id="CP060244">
    <property type="protein sequence ID" value="QNT78496.1"/>
    <property type="molecule type" value="Genomic_DNA"/>
</dbReference>
<dbReference type="AlphaFoldDB" id="A0A7H1NRT6"/>
<organism evidence="1 2">
    <name type="scientific">Entomobacter blattae</name>
    <dbReference type="NCBI Taxonomy" id="2762277"/>
    <lineage>
        <taxon>Bacteria</taxon>
        <taxon>Pseudomonadati</taxon>
        <taxon>Pseudomonadota</taxon>
        <taxon>Alphaproteobacteria</taxon>
        <taxon>Acetobacterales</taxon>
        <taxon>Acetobacteraceae</taxon>
        <taxon>Entomobacter</taxon>
    </lineage>
</organism>
<accession>A0A7H1NRT6</accession>
<evidence type="ECO:0000313" key="2">
    <source>
        <dbReference type="Proteomes" id="UP000516349"/>
    </source>
</evidence>
<reference evidence="1 2" key="1">
    <citation type="submission" date="2020-08" db="EMBL/GenBank/DDBJ databases">
        <title>Complete genome sequence of Entomobacter blattae G55GP.</title>
        <authorList>
            <person name="Poehlein A."/>
            <person name="Guzman J."/>
            <person name="Daniel R."/>
            <person name="Vilcinskas A."/>
        </authorList>
    </citation>
    <scope>NUCLEOTIDE SEQUENCE [LARGE SCALE GENOMIC DNA]</scope>
    <source>
        <strain evidence="1 2">G55GP</strain>
    </source>
</reference>
<protein>
    <submittedName>
        <fullName evidence="1">Uncharacterized protein</fullName>
    </submittedName>
</protein>
<evidence type="ECO:0000313" key="1">
    <source>
        <dbReference type="EMBL" id="QNT78496.1"/>
    </source>
</evidence>
<proteinExistence type="predicted"/>
<dbReference type="Proteomes" id="UP000516349">
    <property type="component" value="Chromosome"/>
</dbReference>
<gene>
    <name evidence="1" type="ORF">JGUZn3_12700</name>
</gene>
<name>A0A7H1NRT6_9PROT</name>
<keyword evidence="2" id="KW-1185">Reference proteome</keyword>
<dbReference type="KEGG" id="ebla:JGUZn3_12700"/>